<dbReference type="Gene3D" id="3.90.215.10">
    <property type="entry name" value="Gamma Fibrinogen, chain A, domain 1"/>
    <property type="match status" value="1"/>
</dbReference>
<evidence type="ECO:0008006" key="12">
    <source>
        <dbReference type="Google" id="ProtNLM"/>
    </source>
</evidence>
<dbReference type="PROSITE" id="PS50948">
    <property type="entry name" value="PAN"/>
    <property type="match status" value="1"/>
</dbReference>
<evidence type="ECO:0000259" key="8">
    <source>
        <dbReference type="PROSITE" id="PS50948"/>
    </source>
</evidence>
<proteinExistence type="predicted"/>
<evidence type="ECO:0000256" key="2">
    <source>
        <dbReference type="ARBA" id="ARBA00022525"/>
    </source>
</evidence>
<dbReference type="InterPro" id="IPR036056">
    <property type="entry name" value="Fibrinogen-like_C"/>
</dbReference>
<evidence type="ECO:0000256" key="3">
    <source>
        <dbReference type="ARBA" id="ARBA00022729"/>
    </source>
</evidence>
<dbReference type="OMA" id="SADEMCI"/>
<feature type="domain" description="Fibrinogen C-terminal" evidence="9">
    <location>
        <begin position="129"/>
        <end position="353"/>
    </location>
</feature>
<evidence type="ECO:0000256" key="7">
    <source>
        <dbReference type="SAM" id="SignalP"/>
    </source>
</evidence>
<dbReference type="OrthoDB" id="6125550at2759"/>
<reference evidence="10" key="1">
    <citation type="submission" date="2022-08" db="UniProtKB">
        <authorList>
            <consortium name="EnsemblMetazoa"/>
        </authorList>
    </citation>
    <scope>IDENTIFICATION</scope>
    <source>
        <strain evidence="10">05x7-T-G4-1.051#20</strain>
    </source>
</reference>
<comment type="subcellular location">
    <subcellularLocation>
        <location evidence="1">Secreted</location>
    </subcellularLocation>
</comment>
<evidence type="ECO:0000256" key="1">
    <source>
        <dbReference type="ARBA" id="ARBA00004613"/>
    </source>
</evidence>
<keyword evidence="2" id="KW-0964">Secreted</keyword>
<dbReference type="FunFam" id="3.90.215.10:FF:000001">
    <property type="entry name" value="Tenascin isoform 1"/>
    <property type="match status" value="1"/>
</dbReference>
<dbReference type="InterPro" id="IPR003609">
    <property type="entry name" value="Pan_app"/>
</dbReference>
<evidence type="ECO:0000259" key="9">
    <source>
        <dbReference type="PROSITE" id="PS51406"/>
    </source>
</evidence>
<dbReference type="Pfam" id="PF00147">
    <property type="entry name" value="Fibrinogen_C"/>
    <property type="match status" value="1"/>
</dbReference>
<organism evidence="10 11">
    <name type="scientific">Magallana gigas</name>
    <name type="common">Pacific oyster</name>
    <name type="synonym">Crassostrea gigas</name>
    <dbReference type="NCBI Taxonomy" id="29159"/>
    <lineage>
        <taxon>Eukaryota</taxon>
        <taxon>Metazoa</taxon>
        <taxon>Spiralia</taxon>
        <taxon>Lophotrochozoa</taxon>
        <taxon>Mollusca</taxon>
        <taxon>Bivalvia</taxon>
        <taxon>Autobranchia</taxon>
        <taxon>Pteriomorphia</taxon>
        <taxon>Ostreida</taxon>
        <taxon>Ostreoidea</taxon>
        <taxon>Ostreidae</taxon>
        <taxon>Magallana</taxon>
    </lineage>
</organism>
<dbReference type="InterPro" id="IPR037579">
    <property type="entry name" value="FIB_ANG-like"/>
</dbReference>
<keyword evidence="6" id="KW-0325">Glycoprotein</keyword>
<keyword evidence="4" id="KW-0175">Coiled coil</keyword>
<dbReference type="CDD" id="cd00087">
    <property type="entry name" value="FReD"/>
    <property type="match status" value="1"/>
</dbReference>
<dbReference type="NCBIfam" id="NF040941">
    <property type="entry name" value="GGGWT_bact"/>
    <property type="match status" value="1"/>
</dbReference>
<protein>
    <recommendedName>
        <fullName evidence="12">Ficolin-2</fullName>
    </recommendedName>
</protein>
<dbReference type="PANTHER" id="PTHR47221:SF6">
    <property type="entry name" value="FIBRINOGEN ALPHA CHAIN"/>
    <property type="match status" value="1"/>
</dbReference>
<evidence type="ECO:0000256" key="4">
    <source>
        <dbReference type="ARBA" id="ARBA00023054"/>
    </source>
</evidence>
<dbReference type="InterPro" id="IPR002181">
    <property type="entry name" value="Fibrinogen_a/b/g_C_dom"/>
</dbReference>
<feature type="domain" description="Apple" evidence="8">
    <location>
        <begin position="22"/>
        <end position="112"/>
    </location>
</feature>
<dbReference type="EnsemblMetazoa" id="G9916.1">
    <property type="protein sequence ID" value="G9916.1:cds"/>
    <property type="gene ID" value="G9916"/>
</dbReference>
<dbReference type="SUPFAM" id="SSF56496">
    <property type="entry name" value="Fibrinogen C-terminal domain-like"/>
    <property type="match status" value="1"/>
</dbReference>
<dbReference type="GO" id="GO:0005576">
    <property type="term" value="C:extracellular region"/>
    <property type="evidence" value="ECO:0007669"/>
    <property type="project" value="UniProtKB-SubCell"/>
</dbReference>
<dbReference type="InterPro" id="IPR014716">
    <property type="entry name" value="Fibrinogen_a/b/g_C_1"/>
</dbReference>
<keyword evidence="3 7" id="KW-0732">Signal</keyword>
<feature type="signal peptide" evidence="7">
    <location>
        <begin position="1"/>
        <end position="33"/>
    </location>
</feature>
<evidence type="ECO:0000256" key="5">
    <source>
        <dbReference type="ARBA" id="ARBA00023157"/>
    </source>
</evidence>
<dbReference type="PANTHER" id="PTHR47221">
    <property type="entry name" value="FIBRINOGEN ALPHA CHAIN"/>
    <property type="match status" value="1"/>
</dbReference>
<evidence type="ECO:0000313" key="10">
    <source>
        <dbReference type="EnsemblMetazoa" id="G9916.1:cds"/>
    </source>
</evidence>
<accession>A0A8W8NVL8</accession>
<sequence>MNPHSLIRKTLYGMTLTMLPICLLSFYVTVTSASVHGERYIGPVVRVMGIIGQQQCVRECRHRPKLCRGVNYRKQELLCELVSAINETEQKPGYVRIELDQSANITQHCVSCSADEMCITLSSKKVHCIADSDSPADCTSLHNNNCGLPSGLYRIKLPFLGHVTAFCDMDTDGGGWTVFQKRQDGSKDFYRTWTEYKNGFGNLRSEFWLGNENLHHLLSQGTYKMRMDMEDFDNQTRYVKYTSFNVGDESSKYTVTLTGFSGNVGDCFTNATIAKVINNMKFSTWDQDNDLFTRNCAAQSTSGWWHNSCNCANPNGLYLAGETTLNNQGVTYHPWRDKFYSLKSTRLMVRRVA</sequence>
<feature type="chain" id="PRO_5036458417" description="Ficolin-2" evidence="7">
    <location>
        <begin position="34"/>
        <end position="353"/>
    </location>
</feature>
<evidence type="ECO:0000313" key="11">
    <source>
        <dbReference type="Proteomes" id="UP000005408"/>
    </source>
</evidence>
<name>A0A8W8NVL8_MAGGI</name>
<dbReference type="Pfam" id="PF00024">
    <property type="entry name" value="PAN_1"/>
    <property type="match status" value="1"/>
</dbReference>
<dbReference type="PROSITE" id="PS51406">
    <property type="entry name" value="FIBRINOGEN_C_2"/>
    <property type="match status" value="1"/>
</dbReference>
<keyword evidence="11" id="KW-1185">Reference proteome</keyword>
<dbReference type="Proteomes" id="UP000005408">
    <property type="component" value="Unassembled WGS sequence"/>
</dbReference>
<evidence type="ECO:0000256" key="6">
    <source>
        <dbReference type="ARBA" id="ARBA00023180"/>
    </source>
</evidence>
<dbReference type="AlphaFoldDB" id="A0A8W8NVL8"/>
<dbReference type="SMART" id="SM00186">
    <property type="entry name" value="FBG"/>
    <property type="match status" value="1"/>
</dbReference>
<keyword evidence="5" id="KW-1015">Disulfide bond</keyword>